<sequence>MENRKNSVSIKEEPFDDWSGVGDNPDDQVDSCTAENFEYQLTINKPSANDMNESMPLEEGREEIILVDFDSKNVKTEVDFSSTSICKMENQSGQPIVKLENEARIHNDVLYIDFECRDVKPEEQVLFAYESATSFIHIYIDPVKNL</sequence>
<protein>
    <submittedName>
        <fullName evidence="2">Uncharacterized protein</fullName>
    </submittedName>
</protein>
<proteinExistence type="predicted"/>
<dbReference type="EMBL" id="JBJJXI010000051">
    <property type="protein sequence ID" value="KAL3400426.1"/>
    <property type="molecule type" value="Genomic_DNA"/>
</dbReference>
<feature type="compositionally biased region" description="Basic and acidic residues" evidence="1">
    <location>
        <begin position="1"/>
        <end position="13"/>
    </location>
</feature>
<comment type="caution">
    <text evidence="2">The sequence shown here is derived from an EMBL/GenBank/DDBJ whole genome shotgun (WGS) entry which is preliminary data.</text>
</comment>
<evidence type="ECO:0000256" key="1">
    <source>
        <dbReference type="SAM" id="MobiDB-lite"/>
    </source>
</evidence>
<evidence type="ECO:0000313" key="2">
    <source>
        <dbReference type="EMBL" id="KAL3400426.1"/>
    </source>
</evidence>
<dbReference type="Proteomes" id="UP001627154">
    <property type="component" value="Unassembled WGS sequence"/>
</dbReference>
<feature type="region of interest" description="Disordered" evidence="1">
    <location>
        <begin position="1"/>
        <end position="31"/>
    </location>
</feature>
<name>A0ABD2X515_9HYME</name>
<accession>A0ABD2X515</accession>
<reference evidence="2 3" key="1">
    <citation type="journal article" date="2024" name="bioRxiv">
        <title>A reference genome for Trichogramma kaykai: A tiny desert-dwelling parasitoid wasp with competing sex-ratio distorters.</title>
        <authorList>
            <person name="Culotta J."/>
            <person name="Lindsey A.R."/>
        </authorList>
    </citation>
    <scope>NUCLEOTIDE SEQUENCE [LARGE SCALE GENOMIC DNA]</scope>
    <source>
        <strain evidence="2 3">KSX58</strain>
    </source>
</reference>
<evidence type="ECO:0000313" key="3">
    <source>
        <dbReference type="Proteomes" id="UP001627154"/>
    </source>
</evidence>
<gene>
    <name evidence="2" type="ORF">TKK_006286</name>
</gene>
<keyword evidence="3" id="KW-1185">Reference proteome</keyword>
<dbReference type="AlphaFoldDB" id="A0ABD2X515"/>
<organism evidence="2 3">
    <name type="scientific">Trichogramma kaykai</name>
    <dbReference type="NCBI Taxonomy" id="54128"/>
    <lineage>
        <taxon>Eukaryota</taxon>
        <taxon>Metazoa</taxon>
        <taxon>Ecdysozoa</taxon>
        <taxon>Arthropoda</taxon>
        <taxon>Hexapoda</taxon>
        <taxon>Insecta</taxon>
        <taxon>Pterygota</taxon>
        <taxon>Neoptera</taxon>
        <taxon>Endopterygota</taxon>
        <taxon>Hymenoptera</taxon>
        <taxon>Apocrita</taxon>
        <taxon>Proctotrupomorpha</taxon>
        <taxon>Chalcidoidea</taxon>
        <taxon>Trichogrammatidae</taxon>
        <taxon>Trichogramma</taxon>
    </lineage>
</organism>